<name>A0ABT3MT55_9GAMM</name>
<gene>
    <name evidence="1" type="ORF">NX722_07870</name>
</gene>
<reference evidence="1 2" key="1">
    <citation type="submission" date="2022-10" db="EMBL/GenBank/DDBJ databases">
        <title>High-quality genome sequences of two octocoral-associated bacteria, Endozoicomonas euniceicola EF212 and Endozoicomonas gorgoniicola PS125.</title>
        <authorList>
            <person name="Chiou Y.-J."/>
            <person name="Chen Y.-H."/>
        </authorList>
    </citation>
    <scope>NUCLEOTIDE SEQUENCE [LARGE SCALE GENOMIC DNA]</scope>
    <source>
        <strain evidence="1 2">PS125</strain>
    </source>
</reference>
<sequence>MTKDIKPIIQPIEELGIKDHMNVYCLADLPQPEPEPEGFAGARVIAHKDEQISTLIDLCARQAQQLRDELDFAEEHGEERPDLQALLAECDQVLSIQEAV</sequence>
<protein>
    <submittedName>
        <fullName evidence="1">Uncharacterized protein</fullName>
    </submittedName>
</protein>
<accession>A0ABT3MT55</accession>
<evidence type="ECO:0000313" key="1">
    <source>
        <dbReference type="EMBL" id="MCW7552566.1"/>
    </source>
</evidence>
<evidence type="ECO:0000313" key="2">
    <source>
        <dbReference type="Proteomes" id="UP001209854"/>
    </source>
</evidence>
<comment type="caution">
    <text evidence="1">The sequence shown here is derived from an EMBL/GenBank/DDBJ whole genome shotgun (WGS) entry which is preliminary data.</text>
</comment>
<proteinExistence type="predicted"/>
<dbReference type="EMBL" id="JAPFCC010000001">
    <property type="protein sequence ID" value="MCW7552566.1"/>
    <property type="molecule type" value="Genomic_DNA"/>
</dbReference>
<organism evidence="1 2">
    <name type="scientific">Endozoicomonas gorgoniicola</name>
    <dbReference type="NCBI Taxonomy" id="1234144"/>
    <lineage>
        <taxon>Bacteria</taxon>
        <taxon>Pseudomonadati</taxon>
        <taxon>Pseudomonadota</taxon>
        <taxon>Gammaproteobacteria</taxon>
        <taxon>Oceanospirillales</taxon>
        <taxon>Endozoicomonadaceae</taxon>
        <taxon>Endozoicomonas</taxon>
    </lineage>
</organism>
<keyword evidence="2" id="KW-1185">Reference proteome</keyword>
<dbReference type="RefSeq" id="WP_262567519.1">
    <property type="nucleotide sequence ID" value="NZ_JAPFCC010000001.1"/>
</dbReference>
<dbReference type="Proteomes" id="UP001209854">
    <property type="component" value="Unassembled WGS sequence"/>
</dbReference>